<organism evidence="2 3">
    <name type="scientific">Fermentimonas caenicola</name>
    <dbReference type="NCBI Taxonomy" id="1562970"/>
    <lineage>
        <taxon>Bacteria</taxon>
        <taxon>Pseudomonadati</taxon>
        <taxon>Bacteroidota</taxon>
        <taxon>Bacteroidia</taxon>
        <taxon>Bacteroidales</taxon>
        <taxon>Dysgonomonadaceae</taxon>
        <taxon>Fermentimonas</taxon>
    </lineage>
</organism>
<dbReference type="STRING" id="1562970.ING2E5B_0890"/>
<keyword evidence="1" id="KW-0175">Coiled coil</keyword>
<dbReference type="Proteomes" id="UP000032417">
    <property type="component" value="Chromosome 1"/>
</dbReference>
<dbReference type="AlphaFoldDB" id="A0A098C157"/>
<feature type="coiled-coil region" evidence="1">
    <location>
        <begin position="70"/>
        <end position="97"/>
    </location>
</feature>
<evidence type="ECO:0000313" key="3">
    <source>
        <dbReference type="Proteomes" id="UP000032417"/>
    </source>
</evidence>
<sequence>MSEKRLRYSECLKIYDVEDSFIDSLHNMGLIHVVVHEDERFIEYDELTDLEQFIRWYYDMDINVEGIDALQNMLSKVKQLQTEIEQLKYELSFYKSLL</sequence>
<dbReference type="KEGG" id="pbt:ING2E5B_0890"/>
<gene>
    <name evidence="2" type="ORF">ING2E5B_0890</name>
</gene>
<reference evidence="2 3" key="1">
    <citation type="submission" date="2014-08" db="EMBL/GenBank/DDBJ databases">
        <authorList>
            <person name="Wibberg D."/>
        </authorList>
    </citation>
    <scope>NUCLEOTIDE SEQUENCE [LARGE SCALE GENOMIC DNA]</scope>
    <source>
        <strain evidence="3">ING2-E5B</strain>
    </source>
</reference>
<name>A0A098C157_9BACT</name>
<accession>A0A098C157</accession>
<evidence type="ECO:0000313" key="2">
    <source>
        <dbReference type="EMBL" id="CEA15652.1"/>
    </source>
</evidence>
<protein>
    <recommendedName>
        <fullName evidence="4">MerR HTH family regulatory protein</fullName>
    </recommendedName>
</protein>
<evidence type="ECO:0000256" key="1">
    <source>
        <dbReference type="SAM" id="Coils"/>
    </source>
</evidence>
<dbReference type="EMBL" id="LN515532">
    <property type="protein sequence ID" value="CEA15652.1"/>
    <property type="molecule type" value="Genomic_DNA"/>
</dbReference>
<keyword evidence="3" id="KW-1185">Reference proteome</keyword>
<dbReference type="Pfam" id="PF13591">
    <property type="entry name" value="MerR_2"/>
    <property type="match status" value="1"/>
</dbReference>
<dbReference type="HOGENOM" id="CLU_144710_4_0_10"/>
<proteinExistence type="predicted"/>
<dbReference type="OrthoDB" id="1494789at2"/>
<dbReference type="Gene3D" id="1.10.1660.10">
    <property type="match status" value="1"/>
</dbReference>
<evidence type="ECO:0008006" key="4">
    <source>
        <dbReference type="Google" id="ProtNLM"/>
    </source>
</evidence>